<keyword evidence="4" id="KW-1185">Reference proteome</keyword>
<feature type="compositionally biased region" description="Low complexity" evidence="1">
    <location>
        <begin position="126"/>
        <end position="147"/>
    </location>
</feature>
<dbReference type="PANTHER" id="PTHR39468:SF1">
    <property type="entry name" value="MTF2-LIKE C-TERMINAL DOMAIN-CONTAINING PROTEIN"/>
    <property type="match status" value="1"/>
</dbReference>
<dbReference type="InterPro" id="IPR043837">
    <property type="entry name" value="Mtf2-like_C"/>
</dbReference>
<evidence type="ECO:0000313" key="3">
    <source>
        <dbReference type="EMBL" id="KAF5321148.1"/>
    </source>
</evidence>
<feature type="compositionally biased region" description="Basic and acidic residues" evidence="1">
    <location>
        <begin position="419"/>
        <end position="435"/>
    </location>
</feature>
<proteinExistence type="predicted"/>
<evidence type="ECO:0000256" key="1">
    <source>
        <dbReference type="SAM" id="MobiDB-lite"/>
    </source>
</evidence>
<comment type="caution">
    <text evidence="3">The sequence shown here is derived from an EMBL/GenBank/DDBJ whole genome shotgun (WGS) entry which is preliminary data.</text>
</comment>
<feature type="compositionally biased region" description="Polar residues" evidence="1">
    <location>
        <begin position="88"/>
        <end position="97"/>
    </location>
</feature>
<feature type="region of interest" description="Disordered" evidence="1">
    <location>
        <begin position="44"/>
        <end position="147"/>
    </location>
</feature>
<feature type="domain" description="Mtf2-like C-terminal" evidence="2">
    <location>
        <begin position="171"/>
        <end position="380"/>
    </location>
</feature>
<feature type="compositionally biased region" description="Polar residues" evidence="1">
    <location>
        <begin position="463"/>
        <end position="479"/>
    </location>
</feature>
<evidence type="ECO:0000313" key="4">
    <source>
        <dbReference type="Proteomes" id="UP000567179"/>
    </source>
</evidence>
<feature type="region of interest" description="Disordered" evidence="1">
    <location>
        <begin position="398"/>
        <end position="511"/>
    </location>
</feature>
<evidence type="ECO:0000259" key="2">
    <source>
        <dbReference type="Pfam" id="PF19189"/>
    </source>
</evidence>
<organism evidence="3 4">
    <name type="scientific">Psilocybe cf. subviscida</name>
    <dbReference type="NCBI Taxonomy" id="2480587"/>
    <lineage>
        <taxon>Eukaryota</taxon>
        <taxon>Fungi</taxon>
        <taxon>Dikarya</taxon>
        <taxon>Basidiomycota</taxon>
        <taxon>Agaricomycotina</taxon>
        <taxon>Agaricomycetes</taxon>
        <taxon>Agaricomycetidae</taxon>
        <taxon>Agaricales</taxon>
        <taxon>Agaricineae</taxon>
        <taxon>Strophariaceae</taxon>
        <taxon>Psilocybe</taxon>
    </lineage>
</organism>
<sequence length="511" mass="57940">MLSRCPRRLSKVASPALRDASCSATKYHPSAALFLSQRRGFNNDRNTESYSDQLAESSQAESHKQKETQNDFSFDNSLTELFGDTPIRSKSSESNQPRPRRQTLTKSEQDVLTGMLDMIVTPPPSSKTSRTTDDSQPSTSSSTTFSSLSSGLFDRLRKVYKTSAQRSPDDVLFDQKKEQIGLCTDDAQLFEWTLREVFAESERFEAAARAVMDANAALPAGTPPQPVPPLQPPTYRRIIPHLMHVFRDQYRQPHLSVSIFRYAQRLSPASFVYGCSTEAYNELLETQWVLRDLTAVRDVLQEMHRHAVPLSAKTDGLVDRIRRELGRLQGETAAAAEQMRVFAEIEAEIARVDKSRKAQGREKDATGRWSAWKRQALEDTEGGFNDWSSLDGRDEGKARFRAKKEAEEMGPSGGFLDRYGSKELRSRPQSFERHGGRATPPFDSRNRRPADSRDRQSFDPRQRQTYGRPSYDQGQSSSRYPPRQGNRDHRGPPPSRRNPVLNEARDALELY</sequence>
<dbReference type="OrthoDB" id="2444174at2759"/>
<dbReference type="Pfam" id="PF19189">
    <property type="entry name" value="Mtf2"/>
    <property type="match status" value="1"/>
</dbReference>
<dbReference type="EMBL" id="JAACJJ010000028">
    <property type="protein sequence ID" value="KAF5321148.1"/>
    <property type="molecule type" value="Genomic_DNA"/>
</dbReference>
<name>A0A8H5F2Q2_9AGAR</name>
<dbReference type="PANTHER" id="PTHR39468">
    <property type="entry name" value="CHROMOSOME 7, WHOLE GENOME SHOTGUN SEQUENCE"/>
    <property type="match status" value="1"/>
</dbReference>
<feature type="compositionally biased region" description="Polar residues" evidence="1">
    <location>
        <begin position="70"/>
        <end position="79"/>
    </location>
</feature>
<dbReference type="GO" id="GO:0005739">
    <property type="term" value="C:mitochondrion"/>
    <property type="evidence" value="ECO:0007669"/>
    <property type="project" value="InterPro"/>
</dbReference>
<dbReference type="AlphaFoldDB" id="A0A8H5F2Q2"/>
<dbReference type="InterPro" id="IPR040009">
    <property type="entry name" value="Mtf2/C5D6.12-like"/>
</dbReference>
<reference evidence="3 4" key="1">
    <citation type="journal article" date="2020" name="ISME J.">
        <title>Uncovering the hidden diversity of litter-decomposition mechanisms in mushroom-forming fungi.</title>
        <authorList>
            <person name="Floudas D."/>
            <person name="Bentzer J."/>
            <person name="Ahren D."/>
            <person name="Johansson T."/>
            <person name="Persson P."/>
            <person name="Tunlid A."/>
        </authorList>
    </citation>
    <scope>NUCLEOTIDE SEQUENCE [LARGE SCALE GENOMIC DNA]</scope>
    <source>
        <strain evidence="3 4">CBS 101986</strain>
    </source>
</reference>
<dbReference type="Proteomes" id="UP000567179">
    <property type="component" value="Unassembled WGS sequence"/>
</dbReference>
<accession>A0A8H5F2Q2</accession>
<protein>
    <recommendedName>
        <fullName evidence="2">Mtf2-like C-terminal domain-containing protein</fullName>
    </recommendedName>
</protein>
<gene>
    <name evidence="3" type="ORF">D9619_001720</name>
</gene>
<feature type="compositionally biased region" description="Basic and acidic residues" evidence="1">
    <location>
        <begin position="444"/>
        <end position="462"/>
    </location>
</feature>
<feature type="compositionally biased region" description="Polar residues" evidence="1">
    <location>
        <begin position="48"/>
        <end position="60"/>
    </location>
</feature>
<feature type="compositionally biased region" description="Basic and acidic residues" evidence="1">
    <location>
        <begin position="398"/>
        <end position="407"/>
    </location>
</feature>